<proteinExistence type="predicted"/>
<dbReference type="PROSITE" id="PS51257">
    <property type="entry name" value="PROKAR_LIPOPROTEIN"/>
    <property type="match status" value="1"/>
</dbReference>
<gene>
    <name evidence="1" type="ORF">AV903_26055</name>
    <name evidence="2" type="ORF">AV903_26435</name>
</gene>
<dbReference type="RefSeq" id="WP_233481659.1">
    <property type="nucleotide sequence ID" value="NZ_CP013971.1"/>
</dbReference>
<organism evidence="2 3">
    <name type="scientific">Erwinia tracheiphila</name>
    <dbReference type="NCBI Taxonomy" id="65700"/>
    <lineage>
        <taxon>Bacteria</taxon>
        <taxon>Pseudomonadati</taxon>
        <taxon>Pseudomonadota</taxon>
        <taxon>Gammaproteobacteria</taxon>
        <taxon>Enterobacterales</taxon>
        <taxon>Erwiniaceae</taxon>
        <taxon>Erwinia</taxon>
    </lineage>
</organism>
<protein>
    <recommendedName>
        <fullName evidence="4">DotD/TraH family lipoprotein</fullName>
    </recommendedName>
</protein>
<accession>A0A345D001</accession>
<dbReference type="AlphaFoldDB" id="A0A345D001"/>
<dbReference type="InterPro" id="IPR038140">
    <property type="entry name" value="DotD_sf"/>
</dbReference>
<dbReference type="InterPro" id="IPR031817">
    <property type="entry name" value="DotD"/>
</dbReference>
<sequence length="150" mass="16656">MKTTYLAALAGILLSGCQPQLPHNIVPMTQASDDAAHIRSTQQQLYLDGALNQKATRLPGSFTANSDRLSLNWEGDAIELLAQLARQRGLNFAYSGVRLPLHVSVHVENITFENLLRQLETQIGWRATLKQQPLELHLYFALPEKGGRLA</sequence>
<dbReference type="Proteomes" id="UP000264980">
    <property type="component" value="Plasmid unnamed1"/>
</dbReference>
<keyword evidence="2" id="KW-0614">Plasmid</keyword>
<dbReference type="EMBL" id="CP013971">
    <property type="protein sequence ID" value="AXF79018.1"/>
    <property type="molecule type" value="Genomic_DNA"/>
</dbReference>
<evidence type="ECO:0000313" key="3">
    <source>
        <dbReference type="Proteomes" id="UP000264980"/>
    </source>
</evidence>
<dbReference type="Gene3D" id="3.55.50.60">
    <property type="entry name" value="DotD protein"/>
    <property type="match status" value="1"/>
</dbReference>
<dbReference type="Pfam" id="PF16816">
    <property type="entry name" value="DotD"/>
    <property type="match status" value="1"/>
</dbReference>
<evidence type="ECO:0000313" key="1">
    <source>
        <dbReference type="EMBL" id="AXF79009.1"/>
    </source>
</evidence>
<geneLocation type="plasmid" evidence="2 3">
    <name>unnamed1</name>
</geneLocation>
<name>A0A345D001_9GAMM</name>
<reference evidence="2 3" key="1">
    <citation type="submission" date="2016-01" db="EMBL/GenBank/DDBJ databases">
        <authorList>
            <person name="Oliw E.H."/>
        </authorList>
    </citation>
    <scope>NUCLEOTIDE SEQUENCE [LARGE SCALE GENOMIC DNA]</scope>
    <source>
        <strain evidence="2 3">MDcuke</strain>
        <plasmid evidence="2 3">unnamed1</plasmid>
    </source>
</reference>
<evidence type="ECO:0008006" key="4">
    <source>
        <dbReference type="Google" id="ProtNLM"/>
    </source>
</evidence>
<dbReference type="EMBL" id="CP013971">
    <property type="protein sequence ID" value="AXF79009.1"/>
    <property type="molecule type" value="Genomic_DNA"/>
</dbReference>
<evidence type="ECO:0000313" key="2">
    <source>
        <dbReference type="EMBL" id="AXF79018.1"/>
    </source>
</evidence>